<keyword evidence="2" id="KW-1133">Transmembrane helix</keyword>
<evidence type="ECO:0000313" key="3">
    <source>
        <dbReference type="EMBL" id="EUJ31590.1"/>
    </source>
</evidence>
<sequence>MVWSVRATGGLHAHYVRMHIEALTGLWLVLVWFVVWSVRATGGLHARCARMHIEALIQQSTLHKSHNKKHTRGEPRAPVGSFSGVCGGDDIKGISGKF</sequence>
<protein>
    <submittedName>
        <fullName evidence="3">Uncharacterized protein</fullName>
    </submittedName>
</protein>
<organism evidence="3 4">
    <name type="scientific">Listeria cornellensis FSL F6-0969</name>
    <dbReference type="NCBI Taxonomy" id="1265820"/>
    <lineage>
        <taxon>Bacteria</taxon>
        <taxon>Bacillati</taxon>
        <taxon>Bacillota</taxon>
        <taxon>Bacilli</taxon>
        <taxon>Bacillales</taxon>
        <taxon>Listeriaceae</taxon>
        <taxon>Listeria</taxon>
    </lineage>
</organism>
<feature type="region of interest" description="Disordered" evidence="1">
    <location>
        <begin position="62"/>
        <end position="89"/>
    </location>
</feature>
<keyword evidence="2" id="KW-0472">Membrane</keyword>
<proteinExistence type="predicted"/>
<keyword evidence="2" id="KW-0812">Transmembrane</keyword>
<feature type="transmembrane region" description="Helical" evidence="2">
    <location>
        <begin position="20"/>
        <end position="38"/>
    </location>
</feature>
<gene>
    <name evidence="3" type="ORF">PCORN_04597</name>
</gene>
<evidence type="ECO:0000256" key="1">
    <source>
        <dbReference type="SAM" id="MobiDB-lite"/>
    </source>
</evidence>
<dbReference type="AlphaFoldDB" id="W7C2X1"/>
<dbReference type="Proteomes" id="UP000019254">
    <property type="component" value="Unassembled WGS sequence"/>
</dbReference>
<dbReference type="EMBL" id="AODE01000010">
    <property type="protein sequence ID" value="EUJ31590.1"/>
    <property type="molecule type" value="Genomic_DNA"/>
</dbReference>
<evidence type="ECO:0000256" key="2">
    <source>
        <dbReference type="SAM" id="Phobius"/>
    </source>
</evidence>
<comment type="caution">
    <text evidence="3">The sequence shown here is derived from an EMBL/GenBank/DDBJ whole genome shotgun (WGS) entry which is preliminary data.</text>
</comment>
<keyword evidence="4" id="KW-1185">Reference proteome</keyword>
<evidence type="ECO:0000313" key="4">
    <source>
        <dbReference type="Proteomes" id="UP000019254"/>
    </source>
</evidence>
<name>W7C2X1_9LIST</name>
<dbReference type="STRING" id="1265820.PCORN_04597"/>
<reference evidence="3 4" key="1">
    <citation type="journal article" date="2014" name="Int. J. Syst. Evol. Microbiol.">
        <title>Listeria floridensis sp. nov., Listeria aquatica sp. nov., Listeria cornellensis sp. nov., Listeria riparia sp. nov. and Listeria grandensis sp. nov., from agricultural and natural environments.</title>
        <authorList>
            <person name="den Bakker H.C."/>
            <person name="Warchocki S."/>
            <person name="Wright E.M."/>
            <person name="Allred A.F."/>
            <person name="Ahlstrom C."/>
            <person name="Manuel C.S."/>
            <person name="Stasiewicz M.J."/>
            <person name="Burrell A."/>
            <person name="Roof S."/>
            <person name="Strawn L."/>
            <person name="Fortes E.D."/>
            <person name="Nightingale K.K."/>
            <person name="Kephart D."/>
            <person name="Wiedmann M."/>
        </authorList>
    </citation>
    <scope>NUCLEOTIDE SEQUENCE [LARGE SCALE GENOMIC DNA]</scope>
    <source>
        <strain evidence="4">FSL F6-969</strain>
    </source>
</reference>
<accession>W7C2X1</accession>